<evidence type="ECO:0000256" key="1">
    <source>
        <dbReference type="ARBA" id="ARBA00023002"/>
    </source>
</evidence>
<proteinExistence type="predicted"/>
<dbReference type="GO" id="GO:0070967">
    <property type="term" value="F:coenzyme F420 binding"/>
    <property type="evidence" value="ECO:0007669"/>
    <property type="project" value="TreeGrafter"/>
</dbReference>
<evidence type="ECO:0000313" key="3">
    <source>
        <dbReference type="EMBL" id="PJJ78701.1"/>
    </source>
</evidence>
<keyword evidence="1" id="KW-0560">Oxidoreductase</keyword>
<dbReference type="AlphaFoldDB" id="A0A2M9D3E2"/>
<dbReference type="InterPro" id="IPR052019">
    <property type="entry name" value="F420H2_bilvrd_red/Heme_oxyg"/>
</dbReference>
<accession>A0A2M9D3E2</accession>
<protein>
    <recommendedName>
        <fullName evidence="2">Pyridoxamine 5'-phosphate oxidase N-terminal domain-containing protein</fullName>
    </recommendedName>
</protein>
<keyword evidence="4" id="KW-1185">Reference proteome</keyword>
<dbReference type="SUPFAM" id="SSF50475">
    <property type="entry name" value="FMN-binding split barrel"/>
    <property type="match status" value="1"/>
</dbReference>
<dbReference type="InterPro" id="IPR019965">
    <property type="entry name" value="PPOX_F420-dep_Rv2061_put"/>
</dbReference>
<dbReference type="EMBL" id="PGFH01000002">
    <property type="protein sequence ID" value="PJJ78701.1"/>
    <property type="molecule type" value="Genomic_DNA"/>
</dbReference>
<dbReference type="NCBIfam" id="TIGR03666">
    <property type="entry name" value="Rv2061_F420"/>
    <property type="match status" value="1"/>
</dbReference>
<sequence length="129" mass="13767">MTTADFSTLATETYVSVTTFRKSGEPVSTPVWVVAEGDRLLVTTAPSSGKVKRVRHTPRVEVTPCDMRGNISDGAVALPATAAIRDDEATLDAMDAALKKKYGAKYTAIRLAQKVRGTAGQSVALEIRL</sequence>
<reference evidence="3 4" key="1">
    <citation type="submission" date="2017-11" db="EMBL/GenBank/DDBJ databases">
        <title>Genomic Encyclopedia of Archaeal and Bacterial Type Strains, Phase II (KMG-II): From Individual Species to Whole Genera.</title>
        <authorList>
            <person name="Goeker M."/>
        </authorList>
    </citation>
    <scope>NUCLEOTIDE SEQUENCE [LARGE SCALE GENOMIC DNA]</scope>
    <source>
        <strain evidence="3 4">DSM 16400</strain>
    </source>
</reference>
<feature type="domain" description="Pyridoxamine 5'-phosphate oxidase N-terminal" evidence="2">
    <location>
        <begin position="9"/>
        <end position="117"/>
    </location>
</feature>
<dbReference type="Gene3D" id="2.30.110.10">
    <property type="entry name" value="Electron Transport, Fmn-binding Protein, Chain A"/>
    <property type="match status" value="1"/>
</dbReference>
<dbReference type="PANTHER" id="PTHR35176:SF11">
    <property type="entry name" value="PYRIDOXAMINE 5'-PHOSPHATE OXIDASE FAMILY PROTEIN"/>
    <property type="match status" value="1"/>
</dbReference>
<dbReference type="RefSeq" id="WP_100389721.1">
    <property type="nucleotide sequence ID" value="NZ_BMZU01000003.1"/>
</dbReference>
<evidence type="ECO:0000313" key="4">
    <source>
        <dbReference type="Proteomes" id="UP000231742"/>
    </source>
</evidence>
<dbReference type="GO" id="GO:0005829">
    <property type="term" value="C:cytosol"/>
    <property type="evidence" value="ECO:0007669"/>
    <property type="project" value="TreeGrafter"/>
</dbReference>
<dbReference type="PANTHER" id="PTHR35176">
    <property type="entry name" value="HEME OXYGENASE HI_0854-RELATED"/>
    <property type="match status" value="1"/>
</dbReference>
<dbReference type="Pfam" id="PF01243">
    <property type="entry name" value="PNPOx_N"/>
    <property type="match status" value="1"/>
</dbReference>
<dbReference type="Proteomes" id="UP000231742">
    <property type="component" value="Unassembled WGS sequence"/>
</dbReference>
<name>A0A2M9D3E2_9MICO</name>
<dbReference type="InterPro" id="IPR011576">
    <property type="entry name" value="Pyridox_Oxase_N"/>
</dbReference>
<dbReference type="InterPro" id="IPR012349">
    <property type="entry name" value="Split_barrel_FMN-bd"/>
</dbReference>
<organism evidence="3 4">
    <name type="scientific">Salinibacterium amurskyense</name>
    <dbReference type="NCBI Taxonomy" id="205941"/>
    <lineage>
        <taxon>Bacteria</taxon>
        <taxon>Bacillati</taxon>
        <taxon>Actinomycetota</taxon>
        <taxon>Actinomycetes</taxon>
        <taxon>Micrococcales</taxon>
        <taxon>Microbacteriaceae</taxon>
        <taxon>Salinibacterium</taxon>
    </lineage>
</organism>
<dbReference type="GO" id="GO:0016627">
    <property type="term" value="F:oxidoreductase activity, acting on the CH-CH group of donors"/>
    <property type="evidence" value="ECO:0007669"/>
    <property type="project" value="TreeGrafter"/>
</dbReference>
<evidence type="ECO:0000259" key="2">
    <source>
        <dbReference type="Pfam" id="PF01243"/>
    </source>
</evidence>
<comment type="caution">
    <text evidence="3">The sequence shown here is derived from an EMBL/GenBank/DDBJ whole genome shotgun (WGS) entry which is preliminary data.</text>
</comment>
<gene>
    <name evidence="3" type="ORF">CLV85_2279</name>
</gene>
<dbReference type="OrthoDB" id="5738083at2"/>